<comment type="cofactor">
    <cofactor evidence="1">
        <name>Mn(2+)</name>
        <dbReference type="ChEBI" id="CHEBI:29035"/>
    </cofactor>
</comment>
<accession>A0A6J8BKJ5</accession>
<keyword evidence="19" id="KW-1185">Reference proteome</keyword>
<dbReference type="GO" id="GO:0007095">
    <property type="term" value="P:mitotic G2 DNA damage checkpoint signaling"/>
    <property type="evidence" value="ECO:0007669"/>
    <property type="project" value="TreeGrafter"/>
</dbReference>
<dbReference type="Proteomes" id="UP000507470">
    <property type="component" value="Unassembled WGS sequence"/>
</dbReference>
<evidence type="ECO:0000256" key="13">
    <source>
        <dbReference type="ARBA" id="ARBA00023211"/>
    </source>
</evidence>
<gene>
    <name evidence="18" type="ORF">MCOR_19861</name>
</gene>
<dbReference type="CDD" id="cd00840">
    <property type="entry name" value="MPP_Mre11_N"/>
    <property type="match status" value="1"/>
</dbReference>
<dbReference type="OrthoDB" id="30417at2759"/>
<dbReference type="NCBIfam" id="TIGR00583">
    <property type="entry name" value="mre11"/>
    <property type="match status" value="1"/>
</dbReference>
<dbReference type="FunFam" id="3.30.110.110:FF:000004">
    <property type="entry name" value="Double-strand break repair protein"/>
    <property type="match status" value="1"/>
</dbReference>
<dbReference type="FunFam" id="3.60.21.10:FF:000011">
    <property type="entry name" value="Double-strand break repair protein"/>
    <property type="match status" value="1"/>
</dbReference>
<evidence type="ECO:0000256" key="15">
    <source>
        <dbReference type="ARBA" id="ARBA00023254"/>
    </source>
</evidence>
<comment type="subcellular location">
    <subcellularLocation>
        <location evidence="3">Chromosome</location>
    </subcellularLocation>
    <subcellularLocation>
        <location evidence="2">Nucleus</location>
    </subcellularLocation>
</comment>
<keyword evidence="7" id="KW-0479">Metal-binding</keyword>
<dbReference type="AlphaFoldDB" id="A0A6J8BKJ5"/>
<dbReference type="PANTHER" id="PTHR10139">
    <property type="entry name" value="DOUBLE-STRAND BREAK REPAIR PROTEIN MRE11"/>
    <property type="match status" value="1"/>
</dbReference>
<evidence type="ECO:0000313" key="19">
    <source>
        <dbReference type="Proteomes" id="UP000507470"/>
    </source>
</evidence>
<dbReference type="InterPro" id="IPR038487">
    <property type="entry name" value="Mre11_capping_dom"/>
</dbReference>
<dbReference type="GO" id="GO:0000014">
    <property type="term" value="F:single-stranded DNA endodeoxyribonuclease activity"/>
    <property type="evidence" value="ECO:0007669"/>
    <property type="project" value="TreeGrafter"/>
</dbReference>
<dbReference type="GO" id="GO:0008296">
    <property type="term" value="F:3'-5'-DNA exonuclease activity"/>
    <property type="evidence" value="ECO:0007669"/>
    <property type="project" value="InterPro"/>
</dbReference>
<keyword evidence="11 16" id="KW-0269">Exonuclease</keyword>
<keyword evidence="6 16" id="KW-0540">Nuclease</keyword>
<sequence length="441" mass="50492">MPGEDTDDTFKILIATDIHLGYGEKDAIRGNDSLVAFEEILDNAKKNDVDFILLGGDLFHENKPSRKILHGCLALLRKYCMGDKPIQYEFLSDQSVDFSHCQFPILNHEDQNLNIATPVFSVHGNHDDPTGQGNLCALDLLHTAGFVNYFGKTTSLEKIEISPLLLQKGSTKMALYGLGSIRDERLHRMFLHKNVSMLRPKEDKDDWFNMFVIHQNRAKHGATNYIPEQFLDDFLDLVIWGHEHECRIDPEWNGIQKFYVSQPGSSIATSLSEGETAKKHIGLLHVKGKDFKMTKIPLETVRQFYMEDIMLSDTSLNPEDHNVNKQVEAYCTEKVESLIEKAEMEHTGNRKQPEKPLIRLRIDYSGGFEMFNSNRFGQKFVDKVANPKDILHFTRKKIITKKEDKNDEGLQYAIRKENLEKSRVEDVVKDIFSQADTVCGN</sequence>
<dbReference type="PANTHER" id="PTHR10139:SF1">
    <property type="entry name" value="DOUBLE-STRAND BREAK REPAIR PROTEIN MRE11"/>
    <property type="match status" value="1"/>
</dbReference>
<evidence type="ECO:0000256" key="3">
    <source>
        <dbReference type="ARBA" id="ARBA00004286"/>
    </source>
</evidence>
<evidence type="ECO:0000259" key="17">
    <source>
        <dbReference type="SMART" id="SM01347"/>
    </source>
</evidence>
<proteinExistence type="inferred from homology"/>
<dbReference type="Pfam" id="PF04152">
    <property type="entry name" value="Mre11_DNA_bind"/>
    <property type="match status" value="1"/>
</dbReference>
<evidence type="ECO:0000256" key="11">
    <source>
        <dbReference type="ARBA" id="ARBA00022839"/>
    </source>
</evidence>
<keyword evidence="14 16" id="KW-0539">Nucleus</keyword>
<evidence type="ECO:0000256" key="10">
    <source>
        <dbReference type="ARBA" id="ARBA00022801"/>
    </source>
</evidence>
<keyword evidence="8 16" id="KW-0255">Endonuclease</keyword>
<dbReference type="GO" id="GO:0042138">
    <property type="term" value="P:meiotic DNA double-strand break formation"/>
    <property type="evidence" value="ECO:0007669"/>
    <property type="project" value="TreeGrafter"/>
</dbReference>
<dbReference type="InterPro" id="IPR007281">
    <property type="entry name" value="Mre11_DNA-bd"/>
</dbReference>
<dbReference type="GO" id="GO:0097552">
    <property type="term" value="P:mitochondrial double-strand break repair via homologous recombination"/>
    <property type="evidence" value="ECO:0007669"/>
    <property type="project" value="TreeGrafter"/>
</dbReference>
<dbReference type="InterPro" id="IPR003701">
    <property type="entry name" value="Mre11"/>
</dbReference>
<evidence type="ECO:0000256" key="8">
    <source>
        <dbReference type="ARBA" id="ARBA00022759"/>
    </source>
</evidence>
<keyword evidence="10 16" id="KW-0378">Hydrolase</keyword>
<dbReference type="GO" id="GO:0006303">
    <property type="term" value="P:double-strand break repair via nonhomologous end joining"/>
    <property type="evidence" value="ECO:0007669"/>
    <property type="project" value="TreeGrafter"/>
</dbReference>
<dbReference type="GO" id="GO:0030870">
    <property type="term" value="C:Mre11 complex"/>
    <property type="evidence" value="ECO:0007669"/>
    <property type="project" value="InterPro"/>
</dbReference>
<evidence type="ECO:0000256" key="1">
    <source>
        <dbReference type="ARBA" id="ARBA00001936"/>
    </source>
</evidence>
<feature type="domain" description="Mre11 DNA-binding" evidence="17">
    <location>
        <begin position="291"/>
        <end position="439"/>
    </location>
</feature>
<evidence type="ECO:0000256" key="6">
    <source>
        <dbReference type="ARBA" id="ARBA00022722"/>
    </source>
</evidence>
<dbReference type="InterPro" id="IPR041796">
    <property type="entry name" value="Mre11_N"/>
</dbReference>
<keyword evidence="9 16" id="KW-0227">DNA damage</keyword>
<dbReference type="Pfam" id="PF00149">
    <property type="entry name" value="Metallophos"/>
    <property type="match status" value="1"/>
</dbReference>
<keyword evidence="5" id="KW-0158">Chromosome</keyword>
<dbReference type="GO" id="GO:0035861">
    <property type="term" value="C:site of double-strand break"/>
    <property type="evidence" value="ECO:0007669"/>
    <property type="project" value="TreeGrafter"/>
</dbReference>
<keyword evidence="12 16" id="KW-0234">DNA repair</keyword>
<dbReference type="GO" id="GO:0000723">
    <property type="term" value="P:telomere maintenance"/>
    <property type="evidence" value="ECO:0007669"/>
    <property type="project" value="TreeGrafter"/>
</dbReference>
<evidence type="ECO:0000256" key="12">
    <source>
        <dbReference type="ARBA" id="ARBA00023204"/>
    </source>
</evidence>
<evidence type="ECO:0000256" key="9">
    <source>
        <dbReference type="ARBA" id="ARBA00022763"/>
    </source>
</evidence>
<organism evidence="18 19">
    <name type="scientific">Mytilus coruscus</name>
    <name type="common">Sea mussel</name>
    <dbReference type="NCBI Taxonomy" id="42192"/>
    <lineage>
        <taxon>Eukaryota</taxon>
        <taxon>Metazoa</taxon>
        <taxon>Spiralia</taxon>
        <taxon>Lophotrochozoa</taxon>
        <taxon>Mollusca</taxon>
        <taxon>Bivalvia</taxon>
        <taxon>Autobranchia</taxon>
        <taxon>Pteriomorphia</taxon>
        <taxon>Mytilida</taxon>
        <taxon>Mytiloidea</taxon>
        <taxon>Mytilidae</taxon>
        <taxon>Mytilinae</taxon>
        <taxon>Mytilus</taxon>
    </lineage>
</organism>
<dbReference type="InterPro" id="IPR029052">
    <property type="entry name" value="Metallo-depent_PP-like"/>
</dbReference>
<evidence type="ECO:0000256" key="16">
    <source>
        <dbReference type="RuleBase" id="RU003447"/>
    </source>
</evidence>
<evidence type="ECO:0000256" key="5">
    <source>
        <dbReference type="ARBA" id="ARBA00022454"/>
    </source>
</evidence>
<name>A0A6J8BKJ5_MYTCO</name>
<dbReference type="Gene3D" id="3.60.21.10">
    <property type="match status" value="1"/>
</dbReference>
<dbReference type="Gene3D" id="3.30.110.110">
    <property type="entry name" value="Mre11, capping domain"/>
    <property type="match status" value="1"/>
</dbReference>
<comment type="similarity">
    <text evidence="4 16">Belongs to the MRE11/RAD32 family.</text>
</comment>
<dbReference type="InterPro" id="IPR004843">
    <property type="entry name" value="Calcineurin-like_PHP"/>
</dbReference>
<evidence type="ECO:0000256" key="4">
    <source>
        <dbReference type="ARBA" id="ARBA00009028"/>
    </source>
</evidence>
<keyword evidence="15 16" id="KW-0469">Meiosis</keyword>
<dbReference type="SMART" id="SM01347">
    <property type="entry name" value="Mre11_DNA_bind"/>
    <property type="match status" value="1"/>
</dbReference>
<keyword evidence="13 16" id="KW-0464">Manganese</keyword>
<dbReference type="GO" id="GO:0030145">
    <property type="term" value="F:manganese ion binding"/>
    <property type="evidence" value="ECO:0007669"/>
    <property type="project" value="InterPro"/>
</dbReference>
<dbReference type="SUPFAM" id="SSF56300">
    <property type="entry name" value="Metallo-dependent phosphatases"/>
    <property type="match status" value="1"/>
</dbReference>
<dbReference type="EMBL" id="CACVKT020003487">
    <property type="protein sequence ID" value="CAC5384192.1"/>
    <property type="molecule type" value="Genomic_DNA"/>
</dbReference>
<dbReference type="GO" id="GO:0000724">
    <property type="term" value="P:double-strand break repair via homologous recombination"/>
    <property type="evidence" value="ECO:0007669"/>
    <property type="project" value="TreeGrafter"/>
</dbReference>
<reference evidence="18 19" key="1">
    <citation type="submission" date="2020-06" db="EMBL/GenBank/DDBJ databases">
        <authorList>
            <person name="Li R."/>
            <person name="Bekaert M."/>
        </authorList>
    </citation>
    <scope>NUCLEOTIDE SEQUENCE [LARGE SCALE GENOMIC DNA]</scope>
    <source>
        <strain evidence="19">wild</strain>
    </source>
</reference>
<evidence type="ECO:0000313" key="18">
    <source>
        <dbReference type="EMBL" id="CAC5384192.1"/>
    </source>
</evidence>
<evidence type="ECO:0000256" key="7">
    <source>
        <dbReference type="ARBA" id="ARBA00022723"/>
    </source>
</evidence>
<protein>
    <submittedName>
        <fullName evidence="18">MRE11</fullName>
    </submittedName>
</protein>
<dbReference type="GO" id="GO:0031573">
    <property type="term" value="P:mitotic intra-S DNA damage checkpoint signaling"/>
    <property type="evidence" value="ECO:0007669"/>
    <property type="project" value="TreeGrafter"/>
</dbReference>
<evidence type="ECO:0000256" key="14">
    <source>
        <dbReference type="ARBA" id="ARBA00023242"/>
    </source>
</evidence>
<evidence type="ECO:0000256" key="2">
    <source>
        <dbReference type="ARBA" id="ARBA00004123"/>
    </source>
</evidence>